<dbReference type="Pfam" id="PF00355">
    <property type="entry name" value="Rieske"/>
    <property type="match status" value="1"/>
</dbReference>
<evidence type="ECO:0000256" key="2">
    <source>
        <dbReference type="ARBA" id="ARBA00008751"/>
    </source>
</evidence>
<evidence type="ECO:0000259" key="9">
    <source>
        <dbReference type="PROSITE" id="PS51296"/>
    </source>
</evidence>
<evidence type="ECO:0000256" key="8">
    <source>
        <dbReference type="ARBA" id="ARBA00023027"/>
    </source>
</evidence>
<dbReference type="PRINTS" id="PR00090">
    <property type="entry name" value="RNGDIOXGNASE"/>
</dbReference>
<dbReference type="PANTHER" id="PTHR43756:SF5">
    <property type="entry name" value="CHOLINE MONOOXYGENASE, CHLOROPLASTIC"/>
    <property type="match status" value="1"/>
</dbReference>
<dbReference type="InterPro" id="IPR015881">
    <property type="entry name" value="ARHD_Rieske_2Fe_2S"/>
</dbReference>
<evidence type="ECO:0000256" key="7">
    <source>
        <dbReference type="ARBA" id="ARBA00023014"/>
    </source>
</evidence>
<dbReference type="PROSITE" id="PS00570">
    <property type="entry name" value="RING_HYDROXYL_ALPHA"/>
    <property type="match status" value="1"/>
</dbReference>
<accession>A0A6L3N519</accession>
<proteinExistence type="inferred from homology"/>
<dbReference type="SUPFAM" id="SSF50022">
    <property type="entry name" value="ISP domain"/>
    <property type="match status" value="1"/>
</dbReference>
<dbReference type="AlphaFoldDB" id="A0A6L3N519"/>
<evidence type="ECO:0000313" key="10">
    <source>
        <dbReference type="EMBL" id="KAB0641604.1"/>
    </source>
</evidence>
<name>A0A6L3N519_9BURK</name>
<dbReference type="InterPro" id="IPR036922">
    <property type="entry name" value="Rieske_2Fe-2S_sf"/>
</dbReference>
<dbReference type="Pfam" id="PF00848">
    <property type="entry name" value="Ring_hydroxyl_A"/>
    <property type="match status" value="1"/>
</dbReference>
<protein>
    <submittedName>
        <fullName evidence="10">Aromatic ring-hydroxylating dioxygenase subunit alpha</fullName>
    </submittedName>
</protein>
<evidence type="ECO:0000313" key="11">
    <source>
        <dbReference type="Proteomes" id="UP000473470"/>
    </source>
</evidence>
<gene>
    <name evidence="10" type="ORF">F7R25_00770</name>
</gene>
<comment type="caution">
    <text evidence="10">The sequence shown here is derived from an EMBL/GenBank/DDBJ whole genome shotgun (WGS) entry which is preliminary data.</text>
</comment>
<evidence type="ECO:0000256" key="4">
    <source>
        <dbReference type="ARBA" id="ARBA00022723"/>
    </source>
</evidence>
<dbReference type="Gene3D" id="3.90.380.10">
    <property type="entry name" value="Naphthalene 1,2-dioxygenase Alpha Subunit, Chain A, domain 1"/>
    <property type="match status" value="1"/>
</dbReference>
<keyword evidence="6" id="KW-0408">Iron</keyword>
<reference evidence="10 11" key="1">
    <citation type="submission" date="2019-09" db="EMBL/GenBank/DDBJ databases">
        <title>Draft genome sequences of 48 bacterial type strains from the CCUG.</title>
        <authorList>
            <person name="Tunovic T."/>
            <person name="Pineiro-Iglesias B."/>
            <person name="Unosson C."/>
            <person name="Inganas E."/>
            <person name="Ohlen M."/>
            <person name="Cardew S."/>
            <person name="Jensie-Markopoulos S."/>
            <person name="Salva-Serra F."/>
            <person name="Jaen-Luchoro D."/>
            <person name="Karlsson R."/>
            <person name="Svensson-Stadler L."/>
            <person name="Chun J."/>
            <person name="Moore E."/>
        </authorList>
    </citation>
    <scope>NUCLEOTIDE SEQUENCE [LARGE SCALE GENOMIC DNA]</scope>
    <source>
        <strain evidence="10 11">CCUG 65686</strain>
    </source>
</reference>
<dbReference type="InterPro" id="IPR001663">
    <property type="entry name" value="Rng_hydr_dOase-A"/>
</dbReference>
<dbReference type="PANTHER" id="PTHR43756">
    <property type="entry name" value="CHOLINE MONOOXYGENASE, CHLOROPLASTIC"/>
    <property type="match status" value="1"/>
</dbReference>
<dbReference type="EMBL" id="VZOK01000001">
    <property type="protein sequence ID" value="KAB0641604.1"/>
    <property type="molecule type" value="Genomic_DNA"/>
</dbReference>
<dbReference type="Gene3D" id="2.102.10.10">
    <property type="entry name" value="Rieske [2Fe-2S] iron-sulphur domain"/>
    <property type="match status" value="1"/>
</dbReference>
<dbReference type="SUPFAM" id="SSF55961">
    <property type="entry name" value="Bet v1-like"/>
    <property type="match status" value="1"/>
</dbReference>
<dbReference type="PROSITE" id="PS51296">
    <property type="entry name" value="RIESKE"/>
    <property type="match status" value="1"/>
</dbReference>
<dbReference type="CDD" id="cd00680">
    <property type="entry name" value="RHO_alpha_C"/>
    <property type="match status" value="1"/>
</dbReference>
<keyword evidence="10" id="KW-0223">Dioxygenase</keyword>
<evidence type="ECO:0000256" key="3">
    <source>
        <dbReference type="ARBA" id="ARBA00022714"/>
    </source>
</evidence>
<evidence type="ECO:0000256" key="5">
    <source>
        <dbReference type="ARBA" id="ARBA00023002"/>
    </source>
</evidence>
<dbReference type="GO" id="GO:0005506">
    <property type="term" value="F:iron ion binding"/>
    <property type="evidence" value="ECO:0007669"/>
    <property type="project" value="InterPro"/>
</dbReference>
<keyword evidence="8" id="KW-0520">NAD</keyword>
<dbReference type="GO" id="GO:0051537">
    <property type="term" value="F:2 iron, 2 sulfur cluster binding"/>
    <property type="evidence" value="ECO:0007669"/>
    <property type="project" value="UniProtKB-KW"/>
</dbReference>
<dbReference type="Proteomes" id="UP000473470">
    <property type="component" value="Unassembled WGS sequence"/>
</dbReference>
<comment type="similarity">
    <text evidence="2">Belongs to the bacterial ring-hydroxylating dioxygenase alpha subunit family.</text>
</comment>
<sequence length="520" mass="57660">MDPARGDALRRDRPLLRRDVLARGRGDTLSRAVSARRHAGTGEQPVSFAVVAVPRVGRRGDARGAEYSPRAGRACAADRNRLSAARLRSDRSSIAVDGPHLSAGVSMNHPTDFNPGLTRAVGLGTDAMPTALYTDAAQFELERKQIFRRAWLLVGRVERIPNPGDFFVKDLAVVDASIIVARASDGKVRAFHNVCAHRANIVEHRASGNAKRFVCRYHSWSYDNAGALANVPDEAGFFGLDRKKCGLTPVALEIWEGWIFINVAPEPEVTLREFLGPVADALAGIAYQHPDHPIVLRGEFKANWKAVAENFSEAYHVASIHPRTLAPFYTGPANPFGRPISVRLHGPHRSMSLWLNPLAQPFADSKVAKWLFSADHSVTGTRKAGQTNAVVEHKHVNPTKDANWASDVNWFFPNWHLQISANQFWTHEFWPTSASTTVWEARFYYKKAATVRDRLQLEHFTSQITDSMLEDLGNIESMQVGMASGAKPFVHFNESEVLCRHSLEQVVKWSNAATMKDALA</sequence>
<keyword evidence="3" id="KW-0001">2Fe-2S</keyword>
<keyword evidence="4" id="KW-0479">Metal-binding</keyword>
<comment type="cofactor">
    <cofactor evidence="1">
        <name>Fe cation</name>
        <dbReference type="ChEBI" id="CHEBI:24875"/>
    </cofactor>
</comment>
<keyword evidence="5" id="KW-0560">Oxidoreductase</keyword>
<feature type="domain" description="Rieske" evidence="9">
    <location>
        <begin position="151"/>
        <end position="261"/>
    </location>
</feature>
<dbReference type="InterPro" id="IPR015879">
    <property type="entry name" value="Ring_hydroxy_dOase_asu_C_dom"/>
</dbReference>
<evidence type="ECO:0000256" key="1">
    <source>
        <dbReference type="ARBA" id="ARBA00001962"/>
    </source>
</evidence>
<dbReference type="InterPro" id="IPR017941">
    <property type="entry name" value="Rieske_2Fe-2S"/>
</dbReference>
<organism evidence="10 11">
    <name type="scientific">Burkholderia stagnalis</name>
    <dbReference type="NCBI Taxonomy" id="1503054"/>
    <lineage>
        <taxon>Bacteria</taxon>
        <taxon>Pseudomonadati</taxon>
        <taxon>Pseudomonadota</taxon>
        <taxon>Betaproteobacteria</taxon>
        <taxon>Burkholderiales</taxon>
        <taxon>Burkholderiaceae</taxon>
        <taxon>Burkholderia</taxon>
        <taxon>Burkholderia cepacia complex</taxon>
    </lineage>
</organism>
<evidence type="ECO:0000256" key="6">
    <source>
        <dbReference type="ARBA" id="ARBA00023004"/>
    </source>
</evidence>
<keyword evidence="7" id="KW-0411">Iron-sulfur</keyword>
<dbReference type="CDD" id="cd03469">
    <property type="entry name" value="Rieske_RO_Alpha_N"/>
    <property type="match status" value="1"/>
</dbReference>
<dbReference type="GO" id="GO:0051213">
    <property type="term" value="F:dioxygenase activity"/>
    <property type="evidence" value="ECO:0007669"/>
    <property type="project" value="UniProtKB-KW"/>
</dbReference>